<dbReference type="RefSeq" id="WP_353707592.1">
    <property type="nucleotide sequence ID" value="NZ_CP159290.1"/>
</dbReference>
<proteinExistence type="predicted"/>
<gene>
    <name evidence="1" type="ORF">ABRQ22_17175</name>
</gene>
<dbReference type="AlphaFoldDB" id="A0AAU8G0Q3"/>
<name>A0AAU8G0Q3_9MICO</name>
<sequence length="96" mass="10500">MQMDRRGREWASWDIDGPAGDVEVTFDGQTWHPLERDQNTVRILVAGPDATGNPAGTVVLPLDRSLAVLRLVDSPEVLVRRAGPIDVVTYQPAPTP</sequence>
<accession>A0AAU8G0Q3</accession>
<organism evidence="1">
    <name type="scientific">Cellulosimicrobium sp. ES-005</name>
    <dbReference type="NCBI Taxonomy" id="3163031"/>
    <lineage>
        <taxon>Bacteria</taxon>
        <taxon>Bacillati</taxon>
        <taxon>Actinomycetota</taxon>
        <taxon>Actinomycetes</taxon>
        <taxon>Micrococcales</taxon>
        <taxon>Promicromonosporaceae</taxon>
        <taxon>Cellulosimicrobium</taxon>
    </lineage>
</organism>
<evidence type="ECO:0000313" key="1">
    <source>
        <dbReference type="EMBL" id="XCH29294.1"/>
    </source>
</evidence>
<reference evidence="1" key="1">
    <citation type="submission" date="2024-06" db="EMBL/GenBank/DDBJ databases">
        <title>Complete genome sequence of the cellulolytic actinobacterium, Cellulosimicrobium ES-005.</title>
        <authorList>
            <person name="Matthews C.T."/>
            <person name="Underwood K.D."/>
            <person name="Ghanchi K.M."/>
            <person name="Fields S.D."/>
            <person name="Gardner S.G."/>
        </authorList>
    </citation>
    <scope>NUCLEOTIDE SEQUENCE</scope>
    <source>
        <strain evidence="1">ES-005</strain>
    </source>
</reference>
<protein>
    <submittedName>
        <fullName evidence="1">Uncharacterized protein</fullName>
    </submittedName>
</protein>
<dbReference type="EMBL" id="CP159290">
    <property type="protein sequence ID" value="XCH29294.1"/>
    <property type="molecule type" value="Genomic_DNA"/>
</dbReference>